<dbReference type="PRINTS" id="PR01806">
    <property type="entry name" value="VIRFACTRMVIN"/>
</dbReference>
<sequence length="189" mass="21032">MLVESKILVELAFKRGAFDDTAAMMTKQAFFFYTFGMIFMALKEYLNRCFVALKETKVTMTCSILSVALNIVLSVILAHFIGVGGIALATAIAMLLQTLLLFFSLSRHVPIEKNEKLSFRNSLGKLLILFGIVFIVSRLSAFILPATHPILHLGIVTIITFSIFTAFALILKSQEILGLIAIIKRRKQT</sequence>
<evidence type="ECO:0000256" key="7">
    <source>
        <dbReference type="ARBA" id="ARBA00023136"/>
    </source>
</evidence>
<name>A0AA90TTY6_9BACI</name>
<keyword evidence="3 8" id="KW-0812">Transmembrane</keyword>
<dbReference type="GO" id="GO:0034204">
    <property type="term" value="P:lipid translocation"/>
    <property type="evidence" value="ECO:0007669"/>
    <property type="project" value="TreeGrafter"/>
</dbReference>
<accession>A0AA90TTY6</accession>
<keyword evidence="10" id="KW-1185">Reference proteome</keyword>
<dbReference type="GO" id="GO:0008360">
    <property type="term" value="P:regulation of cell shape"/>
    <property type="evidence" value="ECO:0007669"/>
    <property type="project" value="UniProtKB-KW"/>
</dbReference>
<evidence type="ECO:0000313" key="9">
    <source>
        <dbReference type="EMBL" id="MDQ6600360.1"/>
    </source>
</evidence>
<evidence type="ECO:0000256" key="3">
    <source>
        <dbReference type="ARBA" id="ARBA00022692"/>
    </source>
</evidence>
<evidence type="ECO:0000256" key="5">
    <source>
        <dbReference type="ARBA" id="ARBA00022984"/>
    </source>
</evidence>
<dbReference type="EMBL" id="JAVGVR010000001">
    <property type="protein sequence ID" value="MDQ6600360.1"/>
    <property type="molecule type" value="Genomic_DNA"/>
</dbReference>
<dbReference type="PANTHER" id="PTHR47019">
    <property type="entry name" value="LIPID II FLIPPASE MURJ"/>
    <property type="match status" value="1"/>
</dbReference>
<evidence type="ECO:0000256" key="2">
    <source>
        <dbReference type="ARBA" id="ARBA00022475"/>
    </source>
</evidence>
<reference evidence="9" key="1">
    <citation type="submission" date="2023-08" db="EMBL/GenBank/DDBJ databases">
        <title>Nitrogen cycling bacteria in agricultural field soils.</title>
        <authorList>
            <person name="Jang J."/>
        </authorList>
    </citation>
    <scope>NUCLEOTIDE SEQUENCE</scope>
    <source>
        <strain evidence="9">PS3-36</strain>
    </source>
</reference>
<keyword evidence="5" id="KW-0573">Peptidoglycan synthesis</keyword>
<evidence type="ECO:0000256" key="6">
    <source>
        <dbReference type="ARBA" id="ARBA00022989"/>
    </source>
</evidence>
<dbReference type="GO" id="GO:0005886">
    <property type="term" value="C:plasma membrane"/>
    <property type="evidence" value="ECO:0007669"/>
    <property type="project" value="UniProtKB-SubCell"/>
</dbReference>
<feature type="transmembrane region" description="Helical" evidence="8">
    <location>
        <begin position="58"/>
        <end position="80"/>
    </location>
</feature>
<comment type="subcellular location">
    <subcellularLocation>
        <location evidence="1">Cell membrane</location>
        <topology evidence="1">Multi-pass membrane protein</topology>
    </subcellularLocation>
</comment>
<feature type="transmembrane region" description="Helical" evidence="8">
    <location>
        <begin position="126"/>
        <end position="144"/>
    </location>
</feature>
<dbReference type="InterPro" id="IPR004268">
    <property type="entry name" value="MurJ"/>
</dbReference>
<dbReference type="PANTHER" id="PTHR47019:SF1">
    <property type="entry name" value="LIPID II FLIPPASE MURJ"/>
    <property type="match status" value="1"/>
</dbReference>
<dbReference type="GO" id="GO:0015648">
    <property type="term" value="F:lipid-linked peptidoglycan transporter activity"/>
    <property type="evidence" value="ECO:0007669"/>
    <property type="project" value="TreeGrafter"/>
</dbReference>
<gene>
    <name evidence="9" type="ORF">RCG21_29245</name>
</gene>
<dbReference type="RefSeq" id="WP_308914051.1">
    <property type="nucleotide sequence ID" value="NZ_JAVGVR010000001.1"/>
</dbReference>
<keyword evidence="7 8" id="KW-0472">Membrane</keyword>
<dbReference type="Pfam" id="PF03023">
    <property type="entry name" value="MurJ"/>
    <property type="match status" value="1"/>
</dbReference>
<keyword evidence="2" id="KW-1003">Cell membrane</keyword>
<feature type="transmembrane region" description="Helical" evidence="8">
    <location>
        <begin position="150"/>
        <end position="171"/>
    </location>
</feature>
<protein>
    <submittedName>
        <fullName evidence="9">Lipid II flippase MurJ</fullName>
    </submittedName>
</protein>
<dbReference type="GO" id="GO:0009252">
    <property type="term" value="P:peptidoglycan biosynthetic process"/>
    <property type="evidence" value="ECO:0007669"/>
    <property type="project" value="UniProtKB-KW"/>
</dbReference>
<dbReference type="InterPro" id="IPR051050">
    <property type="entry name" value="Lipid_II_flippase_MurJ/MviN"/>
</dbReference>
<dbReference type="Proteomes" id="UP001178888">
    <property type="component" value="Unassembled WGS sequence"/>
</dbReference>
<feature type="transmembrane region" description="Helical" evidence="8">
    <location>
        <begin position="86"/>
        <end position="105"/>
    </location>
</feature>
<proteinExistence type="predicted"/>
<organism evidence="9 10">
    <name type="scientific">Bacillus salipaludis</name>
    <dbReference type="NCBI Taxonomy" id="2547811"/>
    <lineage>
        <taxon>Bacteria</taxon>
        <taxon>Bacillati</taxon>
        <taxon>Bacillota</taxon>
        <taxon>Bacilli</taxon>
        <taxon>Bacillales</taxon>
        <taxon>Bacillaceae</taxon>
        <taxon>Bacillus</taxon>
    </lineage>
</organism>
<dbReference type="AlphaFoldDB" id="A0AA90TTY6"/>
<evidence type="ECO:0000256" key="1">
    <source>
        <dbReference type="ARBA" id="ARBA00004651"/>
    </source>
</evidence>
<feature type="transmembrane region" description="Helical" evidence="8">
    <location>
        <begin position="29"/>
        <end position="46"/>
    </location>
</feature>
<evidence type="ECO:0000256" key="8">
    <source>
        <dbReference type="SAM" id="Phobius"/>
    </source>
</evidence>
<evidence type="ECO:0000313" key="10">
    <source>
        <dbReference type="Proteomes" id="UP001178888"/>
    </source>
</evidence>
<comment type="caution">
    <text evidence="9">The sequence shown here is derived from an EMBL/GenBank/DDBJ whole genome shotgun (WGS) entry which is preliminary data.</text>
</comment>
<keyword evidence="4" id="KW-0133">Cell shape</keyword>
<keyword evidence="6 8" id="KW-1133">Transmembrane helix</keyword>
<evidence type="ECO:0000256" key="4">
    <source>
        <dbReference type="ARBA" id="ARBA00022960"/>
    </source>
</evidence>